<name>A0ABS0N0T5_9SPHN</name>
<comment type="similarity">
    <text evidence="2">Belongs to the bacterial solute-binding protein 5 family.</text>
</comment>
<dbReference type="Gene3D" id="3.40.190.10">
    <property type="entry name" value="Periplasmic binding protein-like II"/>
    <property type="match status" value="1"/>
</dbReference>
<evidence type="ECO:0000256" key="3">
    <source>
        <dbReference type="ARBA" id="ARBA00022448"/>
    </source>
</evidence>
<dbReference type="Pfam" id="PF00496">
    <property type="entry name" value="SBP_bac_5"/>
    <property type="match status" value="1"/>
</dbReference>
<evidence type="ECO:0000256" key="2">
    <source>
        <dbReference type="ARBA" id="ARBA00005695"/>
    </source>
</evidence>
<gene>
    <name evidence="7" type="ORF">I5L03_03120</name>
</gene>
<feature type="signal peptide" evidence="5">
    <location>
        <begin position="1"/>
        <end position="26"/>
    </location>
</feature>
<comment type="subcellular location">
    <subcellularLocation>
        <location evidence="1">Periplasm</location>
    </subcellularLocation>
</comment>
<evidence type="ECO:0000313" key="8">
    <source>
        <dbReference type="Proteomes" id="UP000602442"/>
    </source>
</evidence>
<evidence type="ECO:0000313" key="7">
    <source>
        <dbReference type="EMBL" id="MBH5321577.1"/>
    </source>
</evidence>
<evidence type="ECO:0000256" key="4">
    <source>
        <dbReference type="ARBA" id="ARBA00022729"/>
    </source>
</evidence>
<comment type="caution">
    <text evidence="7">The sequence shown here is derived from an EMBL/GenBank/DDBJ whole genome shotgun (WGS) entry which is preliminary data.</text>
</comment>
<sequence length="497" mass="54009">MSWRAISSRILSAGAAMLLLASCGAANDGAIDIALIGDEDAVFADSLRLSPGAQHIRAATQSGLVAMNRRGEVVPSLAESWVPTEDGLSLFFRLRDIDRPDGRELTAQAVRSDLLATIGQLEGTSLGQDLSVIEDVRAMTERVLEIRLSSPEPYLLQLLAQPELAIRQPGDGTGPLLIERTEDGARLQFKPPLERGEPEDENWQEDVREIDVRVAGPQEAIAMFNAGEVQLVLGGDLGSLPLVETGPLSSGTLRIDAAVGLFGLLIRNDEGMLGNSDVREGLAMALDREGLLADFNVDGLTPTTRPVSPGLPGDPGFVAERWQDMALEDRQSEAVARVQAWRQQFDEGDLSQPYTISIAMGRYNGWELLFDNLVRQFAGIDIELVRAESRAAADLVLIDRIARYPAPRWFLNQFNCSVLRTLCSETADALVADATAQTDPTQRATLMAQAEAELTLENIYIPIGSPLRWTLVRGSVDGLESNAYAFHPLPPLARVPR</sequence>
<evidence type="ECO:0000259" key="6">
    <source>
        <dbReference type="Pfam" id="PF00496"/>
    </source>
</evidence>
<dbReference type="PANTHER" id="PTHR30290">
    <property type="entry name" value="PERIPLASMIC BINDING COMPONENT OF ABC TRANSPORTER"/>
    <property type="match status" value="1"/>
</dbReference>
<keyword evidence="4 5" id="KW-0732">Signal</keyword>
<reference evidence="7 8" key="1">
    <citation type="submission" date="2020-11" db="EMBL/GenBank/DDBJ databases">
        <title>Erythrobacter sediminis sp. nov., a marine bacterium from a tidal flat of Garorim Bay.</title>
        <authorList>
            <person name="Kim D."/>
            <person name="Yoo Y."/>
            <person name="Kim J.-J."/>
        </authorList>
    </citation>
    <scope>NUCLEOTIDE SEQUENCE [LARGE SCALE GENOMIC DNA]</scope>
    <source>
        <strain evidence="7 8">JGD-13</strain>
    </source>
</reference>
<feature type="domain" description="Solute-binding protein family 5" evidence="6">
    <location>
        <begin position="72"/>
        <end position="415"/>
    </location>
</feature>
<organism evidence="7 8">
    <name type="scientific">Aurantiacibacter sediminis</name>
    <dbReference type="NCBI Taxonomy" id="2793064"/>
    <lineage>
        <taxon>Bacteria</taxon>
        <taxon>Pseudomonadati</taxon>
        <taxon>Pseudomonadota</taxon>
        <taxon>Alphaproteobacteria</taxon>
        <taxon>Sphingomonadales</taxon>
        <taxon>Erythrobacteraceae</taxon>
        <taxon>Aurantiacibacter</taxon>
    </lineage>
</organism>
<dbReference type="PROSITE" id="PS51257">
    <property type="entry name" value="PROKAR_LIPOPROTEIN"/>
    <property type="match status" value="1"/>
</dbReference>
<feature type="chain" id="PRO_5045480106" evidence="5">
    <location>
        <begin position="27"/>
        <end position="497"/>
    </location>
</feature>
<dbReference type="InterPro" id="IPR039424">
    <property type="entry name" value="SBP_5"/>
</dbReference>
<dbReference type="Proteomes" id="UP000602442">
    <property type="component" value="Unassembled WGS sequence"/>
</dbReference>
<proteinExistence type="inferred from homology"/>
<dbReference type="PANTHER" id="PTHR30290:SF10">
    <property type="entry name" value="PERIPLASMIC OLIGOPEPTIDE-BINDING PROTEIN-RELATED"/>
    <property type="match status" value="1"/>
</dbReference>
<evidence type="ECO:0000256" key="1">
    <source>
        <dbReference type="ARBA" id="ARBA00004418"/>
    </source>
</evidence>
<dbReference type="Gene3D" id="3.10.105.10">
    <property type="entry name" value="Dipeptide-binding Protein, Domain 3"/>
    <property type="match status" value="1"/>
</dbReference>
<keyword evidence="8" id="KW-1185">Reference proteome</keyword>
<protein>
    <submittedName>
        <fullName evidence="7">Peptide ABC transporter substrate-binding protein</fullName>
    </submittedName>
</protein>
<dbReference type="RefSeq" id="WP_197920226.1">
    <property type="nucleotide sequence ID" value="NZ_CAWPTA010000006.1"/>
</dbReference>
<accession>A0ABS0N0T5</accession>
<dbReference type="SUPFAM" id="SSF53850">
    <property type="entry name" value="Periplasmic binding protein-like II"/>
    <property type="match status" value="1"/>
</dbReference>
<dbReference type="InterPro" id="IPR000914">
    <property type="entry name" value="SBP_5_dom"/>
</dbReference>
<dbReference type="EMBL" id="JAEANY010000001">
    <property type="protein sequence ID" value="MBH5321577.1"/>
    <property type="molecule type" value="Genomic_DNA"/>
</dbReference>
<evidence type="ECO:0000256" key="5">
    <source>
        <dbReference type="SAM" id="SignalP"/>
    </source>
</evidence>
<keyword evidence="3" id="KW-0813">Transport</keyword>